<feature type="compositionally biased region" description="Low complexity" evidence="1">
    <location>
        <begin position="156"/>
        <end position="203"/>
    </location>
</feature>
<organism evidence="2 3">
    <name type="scientific">Pichia kudriavzevii</name>
    <name type="common">Yeast</name>
    <name type="synonym">Issatchenkia orientalis</name>
    <dbReference type="NCBI Taxonomy" id="4909"/>
    <lineage>
        <taxon>Eukaryota</taxon>
        <taxon>Fungi</taxon>
        <taxon>Dikarya</taxon>
        <taxon>Ascomycota</taxon>
        <taxon>Saccharomycotina</taxon>
        <taxon>Pichiomycetes</taxon>
        <taxon>Pichiales</taxon>
        <taxon>Pichiaceae</taxon>
        <taxon>Pichia</taxon>
    </lineage>
</organism>
<dbReference type="AlphaFoldDB" id="A0A1Z8JND4"/>
<evidence type="ECO:0000313" key="3">
    <source>
        <dbReference type="Proteomes" id="UP000195871"/>
    </source>
</evidence>
<name>A0A1Z8JND4_PICKU</name>
<dbReference type="EMBL" id="NHMM01000004">
    <property type="protein sequence ID" value="OUT22069.1"/>
    <property type="molecule type" value="Genomic_DNA"/>
</dbReference>
<dbReference type="VEuPathDB" id="FungiDB:C5L36_0E01960"/>
<feature type="region of interest" description="Disordered" evidence="1">
    <location>
        <begin position="40"/>
        <end position="75"/>
    </location>
</feature>
<feature type="compositionally biased region" description="Low complexity" evidence="1">
    <location>
        <begin position="43"/>
        <end position="75"/>
    </location>
</feature>
<accession>A0A1Z8JND4</accession>
<dbReference type="Proteomes" id="UP000195871">
    <property type="component" value="Unassembled WGS sequence"/>
</dbReference>
<gene>
    <name evidence="2" type="ORF">CAS74_003057</name>
</gene>
<reference evidence="2 3" key="1">
    <citation type="submission" date="2017-05" db="EMBL/GenBank/DDBJ databases">
        <title>The Genome Sequence of Candida krusei Ckrusei653.</title>
        <authorList>
            <person name="Cuomo C."/>
            <person name="Forche A."/>
            <person name="Young S."/>
            <person name="Abouelleil A."/>
            <person name="Cao P."/>
            <person name="Chapman S."/>
            <person name="Cusick C."/>
            <person name="Shea T."/>
            <person name="Nusbaum C."/>
            <person name="Birren B."/>
        </authorList>
    </citation>
    <scope>NUCLEOTIDE SEQUENCE [LARGE SCALE GENOMIC DNA]</scope>
    <source>
        <strain evidence="2 3">Ckrusei653</strain>
    </source>
</reference>
<evidence type="ECO:0000313" key="2">
    <source>
        <dbReference type="EMBL" id="OUT22069.1"/>
    </source>
</evidence>
<feature type="region of interest" description="Disordered" evidence="1">
    <location>
        <begin position="142"/>
        <end position="204"/>
    </location>
</feature>
<proteinExistence type="predicted"/>
<sequence>MDGKPVQDNQHMANINATNMVPQQVYVESLRQGYTFQPMMQRPLSTSSNPNTNQNLNQNTFPGPGTNPNSNPNVNSNLNINVGQFPYINHQIYQHQQHPQQLVMSPHPHIPMITASSIQYAPYPHAISPTGIIMNPMHQNHLLHQQQQQHHHHHQQQQQQQPAATAAATAATATSSSTVPPTTDSPTASSTPNPTSTASNAASIYLKQLHSGSSSFKSSS</sequence>
<protein>
    <submittedName>
        <fullName evidence="2">Uncharacterized protein</fullName>
    </submittedName>
</protein>
<evidence type="ECO:0000256" key="1">
    <source>
        <dbReference type="SAM" id="MobiDB-lite"/>
    </source>
</evidence>
<comment type="caution">
    <text evidence="2">The sequence shown here is derived from an EMBL/GenBank/DDBJ whole genome shotgun (WGS) entry which is preliminary data.</text>
</comment>